<comment type="caution">
    <text evidence="2">The sequence shown here is derived from an EMBL/GenBank/DDBJ whole genome shotgun (WGS) entry which is preliminary data.</text>
</comment>
<reference evidence="2" key="2">
    <citation type="journal article" date="2023" name="IMA Fungus">
        <title>Comparative genomic study of the Penicillium genus elucidates a diverse pangenome and 15 lateral gene transfer events.</title>
        <authorList>
            <person name="Petersen C."/>
            <person name="Sorensen T."/>
            <person name="Nielsen M.R."/>
            <person name="Sondergaard T.E."/>
            <person name="Sorensen J.L."/>
            <person name="Fitzpatrick D.A."/>
            <person name="Frisvad J.C."/>
            <person name="Nielsen K.L."/>
        </authorList>
    </citation>
    <scope>NUCLEOTIDE SEQUENCE</scope>
    <source>
        <strain evidence="2">IBT 19713</strain>
    </source>
</reference>
<dbReference type="AlphaFoldDB" id="A0A9W9TY90"/>
<proteinExistence type="predicted"/>
<sequence>MQITQFFLSTLLAASAVVAAPTPAETRKSMMAADSQWTIEGLKRVCDKGNTTCTWTFGIDTGSAVQKVKYVVHKSGDTGANDANGGPSTFGDFTITSGWSGQFGPGNGFTTLSVVDNKLKEIIYPAYTDAQLAGGKVVTPDQSYTPAALP</sequence>
<dbReference type="GeneID" id="83196833"/>
<gene>
    <name evidence="2" type="ORF">N7468_000233</name>
</gene>
<dbReference type="RefSeq" id="XP_058335561.1">
    <property type="nucleotide sequence ID" value="XM_058469530.1"/>
</dbReference>
<dbReference type="Proteomes" id="UP001150941">
    <property type="component" value="Unassembled WGS sequence"/>
</dbReference>
<protein>
    <recommendedName>
        <fullName evidence="4">Small secreted protein</fullName>
    </recommendedName>
</protein>
<dbReference type="EMBL" id="JAPQKS010000001">
    <property type="protein sequence ID" value="KAJ5248782.1"/>
    <property type="molecule type" value="Genomic_DNA"/>
</dbReference>
<feature type="chain" id="PRO_5040742292" description="Small secreted protein" evidence="1">
    <location>
        <begin position="20"/>
        <end position="150"/>
    </location>
</feature>
<organism evidence="2 3">
    <name type="scientific">Penicillium chermesinum</name>
    <dbReference type="NCBI Taxonomy" id="63820"/>
    <lineage>
        <taxon>Eukaryota</taxon>
        <taxon>Fungi</taxon>
        <taxon>Dikarya</taxon>
        <taxon>Ascomycota</taxon>
        <taxon>Pezizomycotina</taxon>
        <taxon>Eurotiomycetes</taxon>
        <taxon>Eurotiomycetidae</taxon>
        <taxon>Eurotiales</taxon>
        <taxon>Aspergillaceae</taxon>
        <taxon>Penicillium</taxon>
    </lineage>
</organism>
<keyword evidence="1" id="KW-0732">Signal</keyword>
<evidence type="ECO:0000313" key="2">
    <source>
        <dbReference type="EMBL" id="KAJ5248782.1"/>
    </source>
</evidence>
<feature type="signal peptide" evidence="1">
    <location>
        <begin position="1"/>
        <end position="19"/>
    </location>
</feature>
<dbReference type="OrthoDB" id="5352317at2759"/>
<keyword evidence="3" id="KW-1185">Reference proteome</keyword>
<reference evidence="2" key="1">
    <citation type="submission" date="2022-11" db="EMBL/GenBank/DDBJ databases">
        <authorList>
            <person name="Petersen C."/>
        </authorList>
    </citation>
    <scope>NUCLEOTIDE SEQUENCE</scope>
    <source>
        <strain evidence="2">IBT 19713</strain>
    </source>
</reference>
<name>A0A9W9TY90_9EURO</name>
<accession>A0A9W9TY90</accession>
<evidence type="ECO:0000256" key="1">
    <source>
        <dbReference type="SAM" id="SignalP"/>
    </source>
</evidence>
<evidence type="ECO:0008006" key="4">
    <source>
        <dbReference type="Google" id="ProtNLM"/>
    </source>
</evidence>
<evidence type="ECO:0000313" key="3">
    <source>
        <dbReference type="Proteomes" id="UP001150941"/>
    </source>
</evidence>